<evidence type="ECO:0000313" key="11">
    <source>
        <dbReference type="Proteomes" id="UP000740754"/>
    </source>
</evidence>
<evidence type="ECO:0000256" key="6">
    <source>
        <dbReference type="ARBA" id="ARBA00022833"/>
    </source>
</evidence>
<dbReference type="EC" id="3.5.4.33" evidence="8"/>
<dbReference type="InterPro" id="IPR016192">
    <property type="entry name" value="APOBEC/CMP_deaminase_Zn-bd"/>
</dbReference>
<dbReference type="PROSITE" id="PS51747">
    <property type="entry name" value="CYT_DCMP_DEAMINASES_2"/>
    <property type="match status" value="1"/>
</dbReference>
<evidence type="ECO:0000256" key="7">
    <source>
        <dbReference type="ARBA" id="ARBA00048045"/>
    </source>
</evidence>
<dbReference type="Proteomes" id="UP000740754">
    <property type="component" value="Unassembled WGS sequence"/>
</dbReference>
<evidence type="ECO:0000256" key="2">
    <source>
        <dbReference type="ARBA" id="ARBA00011738"/>
    </source>
</evidence>
<feature type="binding site" evidence="8">
    <location>
        <position position="88"/>
    </location>
    <ligand>
        <name>Zn(2+)</name>
        <dbReference type="ChEBI" id="CHEBI:29105"/>
        <note>catalytic</note>
    </ligand>
</feature>
<evidence type="ECO:0000256" key="5">
    <source>
        <dbReference type="ARBA" id="ARBA00022801"/>
    </source>
</evidence>
<comment type="caution">
    <text evidence="10">The sequence shown here is derived from an EMBL/GenBank/DDBJ whole genome shotgun (WGS) entry which is preliminary data.</text>
</comment>
<dbReference type="Gene3D" id="3.40.140.10">
    <property type="entry name" value="Cytidine Deaminase, domain 2"/>
    <property type="match status" value="1"/>
</dbReference>
<accession>A0ABX1I644</accession>
<evidence type="ECO:0000259" key="9">
    <source>
        <dbReference type="PROSITE" id="PS51747"/>
    </source>
</evidence>
<dbReference type="PANTHER" id="PTHR11079:SF202">
    <property type="entry name" value="TRNA-SPECIFIC ADENOSINE DEAMINASE"/>
    <property type="match status" value="1"/>
</dbReference>
<evidence type="ECO:0000313" key="10">
    <source>
        <dbReference type="EMBL" id="NKN33035.1"/>
    </source>
</evidence>
<feature type="binding site" evidence="8">
    <location>
        <position position="58"/>
    </location>
    <ligand>
        <name>Zn(2+)</name>
        <dbReference type="ChEBI" id="CHEBI:29105"/>
        <note>catalytic</note>
    </ligand>
</feature>
<dbReference type="PANTHER" id="PTHR11079">
    <property type="entry name" value="CYTOSINE DEAMINASE FAMILY MEMBER"/>
    <property type="match status" value="1"/>
</dbReference>
<dbReference type="InterPro" id="IPR016193">
    <property type="entry name" value="Cytidine_deaminase-like"/>
</dbReference>
<sequence length="167" mass="18081">MDPTTDTPDHHWMRHALRLAERAADAGEVPVGAVLVRAGQCVGEGWNRPIAAHDPSAHAEIQALRDAGTRLTNYRLPETTLYVTLEPCVMCAGAIVHARVGAVVYGATDPKAGACGSVFDLLPSDARFNHRTECRGGVLAEPCGDLLRDFFRARRQASRAAREALKR</sequence>
<evidence type="ECO:0000256" key="1">
    <source>
        <dbReference type="ARBA" id="ARBA00010669"/>
    </source>
</evidence>
<dbReference type="CDD" id="cd01285">
    <property type="entry name" value="nucleoside_deaminase"/>
    <property type="match status" value="1"/>
</dbReference>
<gene>
    <name evidence="8 10" type="primary">tadA</name>
    <name evidence="10" type="ORF">HF203_07345</name>
</gene>
<reference evidence="10 11" key="1">
    <citation type="submission" date="2020-04" db="EMBL/GenBank/DDBJ databases">
        <title>Draft Whole-Genome sequence of Marichromatium bheemlicum DSM 18632, type strain.</title>
        <authorList>
            <person name="Kyndt J.A."/>
            <person name="Meyer T.E."/>
        </authorList>
    </citation>
    <scope>NUCLEOTIDE SEQUENCE [LARGE SCALE GENOMIC DNA]</scope>
    <source>
        <strain evidence="10 11">DSM 18632</strain>
    </source>
</reference>
<dbReference type="HAMAP" id="MF_00972">
    <property type="entry name" value="tRNA_aden_deaminase"/>
    <property type="match status" value="1"/>
</dbReference>
<comment type="cofactor">
    <cofactor evidence="8">
        <name>Zn(2+)</name>
        <dbReference type="ChEBI" id="CHEBI:29105"/>
    </cofactor>
    <text evidence="8">Binds 1 zinc ion per subunit.</text>
</comment>
<dbReference type="InterPro" id="IPR028883">
    <property type="entry name" value="tRNA_aden_deaminase"/>
</dbReference>
<dbReference type="EMBL" id="JAAXKX010000008">
    <property type="protein sequence ID" value="NKN33035.1"/>
    <property type="molecule type" value="Genomic_DNA"/>
</dbReference>
<comment type="similarity">
    <text evidence="1">Belongs to the cytidine and deoxycytidylate deaminase family. ADAT2 subfamily.</text>
</comment>
<comment type="catalytic activity">
    <reaction evidence="7 8">
        <text>adenosine(34) in tRNA + H2O + H(+) = inosine(34) in tRNA + NH4(+)</text>
        <dbReference type="Rhea" id="RHEA:43168"/>
        <dbReference type="Rhea" id="RHEA-COMP:10373"/>
        <dbReference type="Rhea" id="RHEA-COMP:10374"/>
        <dbReference type="ChEBI" id="CHEBI:15377"/>
        <dbReference type="ChEBI" id="CHEBI:15378"/>
        <dbReference type="ChEBI" id="CHEBI:28938"/>
        <dbReference type="ChEBI" id="CHEBI:74411"/>
        <dbReference type="ChEBI" id="CHEBI:82852"/>
        <dbReference type="EC" id="3.5.4.33"/>
    </reaction>
</comment>
<name>A0ABX1I644_9GAMM</name>
<dbReference type="InterPro" id="IPR002125">
    <property type="entry name" value="CMP_dCMP_dom"/>
</dbReference>
<evidence type="ECO:0000256" key="4">
    <source>
        <dbReference type="ARBA" id="ARBA00022723"/>
    </source>
</evidence>
<evidence type="ECO:0000256" key="3">
    <source>
        <dbReference type="ARBA" id="ARBA00022694"/>
    </source>
</evidence>
<keyword evidence="11" id="KW-1185">Reference proteome</keyword>
<comment type="function">
    <text evidence="8">Catalyzes the deamination of adenosine to inosine at the wobble position 34 of tRNA(Arg2).</text>
</comment>
<keyword evidence="5 8" id="KW-0378">Hydrolase</keyword>
<evidence type="ECO:0000256" key="8">
    <source>
        <dbReference type="HAMAP-Rule" id="MF_00972"/>
    </source>
</evidence>
<dbReference type="NCBIfam" id="NF008113">
    <property type="entry name" value="PRK10860.1"/>
    <property type="match status" value="1"/>
</dbReference>
<keyword evidence="4 8" id="KW-0479">Metal-binding</keyword>
<comment type="subunit">
    <text evidence="2 8">Homodimer.</text>
</comment>
<feature type="active site" description="Proton donor" evidence="8">
    <location>
        <position position="60"/>
    </location>
</feature>
<dbReference type="Pfam" id="PF00383">
    <property type="entry name" value="dCMP_cyt_deam_1"/>
    <property type="match status" value="1"/>
</dbReference>
<dbReference type="SUPFAM" id="SSF53927">
    <property type="entry name" value="Cytidine deaminase-like"/>
    <property type="match status" value="1"/>
</dbReference>
<dbReference type="GO" id="GO:0052717">
    <property type="term" value="F:tRNA-specific adenosine-34 deaminase activity"/>
    <property type="evidence" value="ECO:0007669"/>
    <property type="project" value="UniProtKB-EC"/>
</dbReference>
<dbReference type="RefSeq" id="WP_168668181.1">
    <property type="nucleotide sequence ID" value="NZ_JAAXKX010000008.1"/>
</dbReference>
<organism evidence="10 11">
    <name type="scientific">Marichromatium bheemlicum</name>
    <dbReference type="NCBI Taxonomy" id="365339"/>
    <lineage>
        <taxon>Bacteria</taxon>
        <taxon>Pseudomonadati</taxon>
        <taxon>Pseudomonadota</taxon>
        <taxon>Gammaproteobacteria</taxon>
        <taxon>Chromatiales</taxon>
        <taxon>Chromatiaceae</taxon>
        <taxon>Marichromatium</taxon>
    </lineage>
</organism>
<feature type="domain" description="CMP/dCMP-type deaminase" evidence="9">
    <location>
        <begin position="7"/>
        <end position="129"/>
    </location>
</feature>
<protein>
    <recommendedName>
        <fullName evidence="8">tRNA-specific adenosine deaminase</fullName>
        <ecNumber evidence="8">3.5.4.33</ecNumber>
    </recommendedName>
</protein>
<proteinExistence type="inferred from homology"/>
<feature type="binding site" evidence="8">
    <location>
        <position position="91"/>
    </location>
    <ligand>
        <name>Zn(2+)</name>
        <dbReference type="ChEBI" id="CHEBI:29105"/>
        <note>catalytic</note>
    </ligand>
</feature>
<keyword evidence="6 8" id="KW-0862">Zinc</keyword>
<keyword evidence="3 8" id="KW-0819">tRNA processing</keyword>
<dbReference type="PROSITE" id="PS00903">
    <property type="entry name" value="CYT_DCMP_DEAMINASES_1"/>
    <property type="match status" value="1"/>
</dbReference>